<dbReference type="InParanoid" id="A0A139WKU2"/>
<keyword evidence="8" id="KW-1185">Reference proteome</keyword>
<dbReference type="GO" id="GO:0001558">
    <property type="term" value="P:regulation of cell growth"/>
    <property type="evidence" value="ECO:0007669"/>
    <property type="project" value="InterPro"/>
</dbReference>
<dbReference type="InterPro" id="IPR011390">
    <property type="entry name" value="IGFBP_rP_mac25"/>
</dbReference>
<dbReference type="Proteomes" id="UP000007266">
    <property type="component" value="Linkage group 3"/>
</dbReference>
<dbReference type="PANTHER" id="PTHR14186:SF20">
    <property type="entry name" value="CYSTEINE-RICH MOTOR NEURON 1 PROTEIN-LIKE"/>
    <property type="match status" value="1"/>
</dbReference>
<dbReference type="OMA" id="CEPGLKC"/>
<evidence type="ECO:0000259" key="6">
    <source>
        <dbReference type="PROSITE" id="PS51323"/>
    </source>
</evidence>
<sequence>MKSMLVLAFVAIIAFCGGFTAPACVCDKRECEIVNEVDCPGLGIVVWDPCKCCQECARTEGEPCGGDLGFSGTCEPGLSCQQPGPSPSEGICRPIIFDNHEDTTKTVIGKYELT</sequence>
<feature type="chain" id="PRO_5007300176" description="IGFBP N-terminal domain-containing protein" evidence="5">
    <location>
        <begin position="19"/>
        <end position="114"/>
    </location>
</feature>
<dbReference type="PROSITE" id="PS51323">
    <property type="entry name" value="IGFBP_N_2"/>
    <property type="match status" value="1"/>
</dbReference>
<evidence type="ECO:0000256" key="2">
    <source>
        <dbReference type="ARBA" id="ARBA00022525"/>
    </source>
</evidence>
<evidence type="ECO:0000256" key="1">
    <source>
        <dbReference type="ARBA" id="ARBA00004613"/>
    </source>
</evidence>
<feature type="domain" description="IGFBP N-terminal" evidence="6">
    <location>
        <begin position="17"/>
        <end position="95"/>
    </location>
</feature>
<dbReference type="GO" id="GO:0005576">
    <property type="term" value="C:extracellular region"/>
    <property type="evidence" value="ECO:0007669"/>
    <property type="project" value="UniProtKB-SubCell"/>
</dbReference>
<dbReference type="SUPFAM" id="SSF57184">
    <property type="entry name" value="Growth factor receptor domain"/>
    <property type="match status" value="1"/>
</dbReference>
<dbReference type="EMBL" id="KQ971327">
    <property type="protein sequence ID" value="KYB28441.1"/>
    <property type="molecule type" value="Genomic_DNA"/>
</dbReference>
<dbReference type="PANTHER" id="PTHR14186">
    <property type="entry name" value="INSULIN-LIKE GROWTH FACTOR BINDING PROTEIN-RELATED"/>
    <property type="match status" value="1"/>
</dbReference>
<dbReference type="Gene3D" id="4.10.40.20">
    <property type="match status" value="1"/>
</dbReference>
<proteinExistence type="predicted"/>
<evidence type="ECO:0000256" key="3">
    <source>
        <dbReference type="ARBA" id="ARBA00022729"/>
    </source>
</evidence>
<dbReference type="eggNOG" id="ENOG502S7GZ">
    <property type="taxonomic scope" value="Eukaryota"/>
</dbReference>
<evidence type="ECO:0000256" key="5">
    <source>
        <dbReference type="SAM" id="SignalP"/>
    </source>
</evidence>
<reference evidence="7 8" key="2">
    <citation type="journal article" date="2010" name="Nucleic Acids Res.">
        <title>BeetleBase in 2010: revisions to provide comprehensive genomic information for Tribolium castaneum.</title>
        <authorList>
            <person name="Kim H.S."/>
            <person name="Murphy T."/>
            <person name="Xia J."/>
            <person name="Caragea D."/>
            <person name="Park Y."/>
            <person name="Beeman R.W."/>
            <person name="Lorenzen M.D."/>
            <person name="Butcher S."/>
            <person name="Manak J.R."/>
            <person name="Brown S.J."/>
        </authorList>
    </citation>
    <scope>GENOME REANNOTATION</scope>
    <source>
        <strain evidence="7 8">Georgia GA2</strain>
    </source>
</reference>
<dbReference type="InterPro" id="IPR009030">
    <property type="entry name" value="Growth_fac_rcpt_cys_sf"/>
</dbReference>
<name>A0A139WKU2_TRICA</name>
<evidence type="ECO:0000313" key="8">
    <source>
        <dbReference type="Proteomes" id="UP000007266"/>
    </source>
</evidence>
<organism evidence="7 8">
    <name type="scientific">Tribolium castaneum</name>
    <name type="common">Red flour beetle</name>
    <dbReference type="NCBI Taxonomy" id="7070"/>
    <lineage>
        <taxon>Eukaryota</taxon>
        <taxon>Metazoa</taxon>
        <taxon>Ecdysozoa</taxon>
        <taxon>Arthropoda</taxon>
        <taxon>Hexapoda</taxon>
        <taxon>Insecta</taxon>
        <taxon>Pterygota</taxon>
        <taxon>Neoptera</taxon>
        <taxon>Endopterygota</taxon>
        <taxon>Coleoptera</taxon>
        <taxon>Polyphaga</taxon>
        <taxon>Cucujiformia</taxon>
        <taxon>Tenebrionidae</taxon>
        <taxon>Tenebrionidae incertae sedis</taxon>
        <taxon>Tribolium</taxon>
    </lineage>
</organism>
<keyword evidence="4" id="KW-1015">Disulfide bond</keyword>
<reference evidence="7 8" key="1">
    <citation type="journal article" date="2008" name="Nature">
        <title>The genome of the model beetle and pest Tribolium castaneum.</title>
        <authorList>
            <consortium name="Tribolium Genome Sequencing Consortium"/>
            <person name="Richards S."/>
            <person name="Gibbs R.A."/>
            <person name="Weinstock G.M."/>
            <person name="Brown S.J."/>
            <person name="Denell R."/>
            <person name="Beeman R.W."/>
            <person name="Gibbs R."/>
            <person name="Beeman R.W."/>
            <person name="Brown S.J."/>
            <person name="Bucher G."/>
            <person name="Friedrich M."/>
            <person name="Grimmelikhuijzen C.J."/>
            <person name="Klingler M."/>
            <person name="Lorenzen M."/>
            <person name="Richards S."/>
            <person name="Roth S."/>
            <person name="Schroder R."/>
            <person name="Tautz D."/>
            <person name="Zdobnov E.M."/>
            <person name="Muzny D."/>
            <person name="Gibbs R.A."/>
            <person name="Weinstock G.M."/>
            <person name="Attaway T."/>
            <person name="Bell S."/>
            <person name="Buhay C.J."/>
            <person name="Chandrabose M.N."/>
            <person name="Chavez D."/>
            <person name="Clerk-Blankenburg K.P."/>
            <person name="Cree A."/>
            <person name="Dao M."/>
            <person name="Davis C."/>
            <person name="Chacko J."/>
            <person name="Dinh H."/>
            <person name="Dugan-Rocha S."/>
            <person name="Fowler G."/>
            <person name="Garner T.T."/>
            <person name="Garnes J."/>
            <person name="Gnirke A."/>
            <person name="Hawes A."/>
            <person name="Hernandez J."/>
            <person name="Hines S."/>
            <person name="Holder M."/>
            <person name="Hume J."/>
            <person name="Jhangiani S.N."/>
            <person name="Joshi V."/>
            <person name="Khan Z.M."/>
            <person name="Jackson L."/>
            <person name="Kovar C."/>
            <person name="Kowis A."/>
            <person name="Lee S."/>
            <person name="Lewis L.R."/>
            <person name="Margolis J."/>
            <person name="Morgan M."/>
            <person name="Nazareth L.V."/>
            <person name="Nguyen N."/>
            <person name="Okwuonu G."/>
            <person name="Parker D."/>
            <person name="Richards S."/>
            <person name="Ruiz S.J."/>
            <person name="Santibanez J."/>
            <person name="Savard J."/>
            <person name="Scherer S.E."/>
            <person name="Schneider B."/>
            <person name="Sodergren E."/>
            <person name="Tautz D."/>
            <person name="Vattahil S."/>
            <person name="Villasana D."/>
            <person name="White C.S."/>
            <person name="Wright R."/>
            <person name="Park Y."/>
            <person name="Beeman R.W."/>
            <person name="Lord J."/>
            <person name="Oppert B."/>
            <person name="Lorenzen M."/>
            <person name="Brown S."/>
            <person name="Wang L."/>
            <person name="Savard J."/>
            <person name="Tautz D."/>
            <person name="Richards S."/>
            <person name="Weinstock G."/>
            <person name="Gibbs R.A."/>
            <person name="Liu Y."/>
            <person name="Worley K."/>
            <person name="Weinstock G."/>
            <person name="Elsik C.G."/>
            <person name="Reese J.T."/>
            <person name="Elhaik E."/>
            <person name="Landan G."/>
            <person name="Graur D."/>
            <person name="Arensburger P."/>
            <person name="Atkinson P."/>
            <person name="Beeman R.W."/>
            <person name="Beidler J."/>
            <person name="Brown S.J."/>
            <person name="Demuth J.P."/>
            <person name="Drury D.W."/>
            <person name="Du Y.Z."/>
            <person name="Fujiwara H."/>
            <person name="Lorenzen M."/>
            <person name="Maselli V."/>
            <person name="Osanai M."/>
            <person name="Park Y."/>
            <person name="Robertson H.M."/>
            <person name="Tu Z."/>
            <person name="Wang J.J."/>
            <person name="Wang S."/>
            <person name="Richards S."/>
            <person name="Song H."/>
            <person name="Zhang L."/>
            <person name="Sodergren E."/>
            <person name="Werner D."/>
            <person name="Stanke M."/>
            <person name="Morgenstern B."/>
            <person name="Solovyev V."/>
            <person name="Kosarev P."/>
            <person name="Brown G."/>
            <person name="Chen H.C."/>
            <person name="Ermolaeva O."/>
            <person name="Hlavina W."/>
            <person name="Kapustin Y."/>
            <person name="Kiryutin B."/>
            <person name="Kitts P."/>
            <person name="Maglott D."/>
            <person name="Pruitt K."/>
            <person name="Sapojnikov V."/>
            <person name="Souvorov A."/>
            <person name="Mackey A.J."/>
            <person name="Waterhouse R.M."/>
            <person name="Wyder S."/>
            <person name="Zdobnov E.M."/>
            <person name="Zdobnov E.M."/>
            <person name="Wyder S."/>
            <person name="Kriventseva E.V."/>
            <person name="Kadowaki T."/>
            <person name="Bork P."/>
            <person name="Aranda M."/>
            <person name="Bao R."/>
            <person name="Beermann A."/>
            <person name="Berns N."/>
            <person name="Bolognesi R."/>
            <person name="Bonneton F."/>
            <person name="Bopp D."/>
            <person name="Brown S.J."/>
            <person name="Bucher G."/>
            <person name="Butts T."/>
            <person name="Chaumot A."/>
            <person name="Denell R.E."/>
            <person name="Ferrier D.E."/>
            <person name="Friedrich M."/>
            <person name="Gordon C.M."/>
            <person name="Jindra M."/>
            <person name="Klingler M."/>
            <person name="Lan Q."/>
            <person name="Lattorff H.M."/>
            <person name="Laudet V."/>
            <person name="von Levetsow C."/>
            <person name="Liu Z."/>
            <person name="Lutz R."/>
            <person name="Lynch J.A."/>
            <person name="da Fonseca R.N."/>
            <person name="Posnien N."/>
            <person name="Reuter R."/>
            <person name="Roth S."/>
            <person name="Savard J."/>
            <person name="Schinko J.B."/>
            <person name="Schmitt C."/>
            <person name="Schoppmeier M."/>
            <person name="Schroder R."/>
            <person name="Shippy T.D."/>
            <person name="Simonnet F."/>
            <person name="Marques-Souza H."/>
            <person name="Tautz D."/>
            <person name="Tomoyasu Y."/>
            <person name="Trauner J."/>
            <person name="Van der Zee M."/>
            <person name="Vervoort M."/>
            <person name="Wittkopp N."/>
            <person name="Wimmer E.A."/>
            <person name="Yang X."/>
            <person name="Jones A.K."/>
            <person name="Sattelle D.B."/>
            <person name="Ebert P.R."/>
            <person name="Nelson D."/>
            <person name="Scott J.G."/>
            <person name="Beeman R.W."/>
            <person name="Muthukrishnan S."/>
            <person name="Kramer K.J."/>
            <person name="Arakane Y."/>
            <person name="Beeman R.W."/>
            <person name="Zhu Q."/>
            <person name="Hogenkamp D."/>
            <person name="Dixit R."/>
            <person name="Oppert B."/>
            <person name="Jiang H."/>
            <person name="Zou Z."/>
            <person name="Marshall J."/>
            <person name="Elpidina E."/>
            <person name="Vinokurov K."/>
            <person name="Oppert C."/>
            <person name="Zou Z."/>
            <person name="Evans J."/>
            <person name="Lu Z."/>
            <person name="Zhao P."/>
            <person name="Sumathipala N."/>
            <person name="Altincicek B."/>
            <person name="Vilcinskas A."/>
            <person name="Williams M."/>
            <person name="Hultmark D."/>
            <person name="Hetru C."/>
            <person name="Jiang H."/>
            <person name="Grimmelikhuijzen C.J."/>
            <person name="Hauser F."/>
            <person name="Cazzamali G."/>
            <person name="Williamson M."/>
            <person name="Park Y."/>
            <person name="Li B."/>
            <person name="Tanaka Y."/>
            <person name="Predel R."/>
            <person name="Neupert S."/>
            <person name="Schachtner J."/>
            <person name="Verleyen P."/>
            <person name="Raible F."/>
            <person name="Bork P."/>
            <person name="Friedrich M."/>
            <person name="Walden K.K."/>
            <person name="Robertson H.M."/>
            <person name="Angeli S."/>
            <person name="Foret S."/>
            <person name="Bucher G."/>
            <person name="Schuetz S."/>
            <person name="Maleszka R."/>
            <person name="Wimmer E.A."/>
            <person name="Beeman R.W."/>
            <person name="Lorenzen M."/>
            <person name="Tomoyasu Y."/>
            <person name="Miller S.C."/>
            <person name="Grossmann D."/>
            <person name="Bucher G."/>
        </authorList>
    </citation>
    <scope>NUCLEOTIDE SEQUENCE [LARGE SCALE GENOMIC DNA]</scope>
    <source>
        <strain evidence="7 8">Georgia GA2</strain>
    </source>
</reference>
<keyword evidence="3 5" id="KW-0732">Signal</keyword>
<feature type="signal peptide" evidence="5">
    <location>
        <begin position="1"/>
        <end position="18"/>
    </location>
</feature>
<comment type="subcellular location">
    <subcellularLocation>
        <location evidence="1">Secreted</location>
    </subcellularLocation>
</comment>
<dbReference type="GO" id="GO:0005520">
    <property type="term" value="F:insulin-like growth factor binding"/>
    <property type="evidence" value="ECO:0007669"/>
    <property type="project" value="InterPro"/>
</dbReference>
<dbReference type="AlphaFoldDB" id="A0A139WKU2"/>
<accession>A0A139WKU2</accession>
<keyword evidence="2" id="KW-0964">Secreted</keyword>
<dbReference type="Pfam" id="PF00219">
    <property type="entry name" value="IGFBP"/>
    <property type="match status" value="1"/>
</dbReference>
<evidence type="ECO:0000256" key="4">
    <source>
        <dbReference type="ARBA" id="ARBA00023157"/>
    </source>
</evidence>
<dbReference type="InterPro" id="IPR000867">
    <property type="entry name" value="IGFBP-like"/>
</dbReference>
<evidence type="ECO:0000313" key="7">
    <source>
        <dbReference type="EMBL" id="KYB28441.1"/>
    </source>
</evidence>
<gene>
    <name evidence="7" type="primary">AUGUSTUS-3.0.2_34620</name>
    <name evidence="7" type="ORF">TcasGA2_TC034620</name>
</gene>
<protein>
    <recommendedName>
        <fullName evidence="6">IGFBP N-terminal domain-containing protein</fullName>
    </recommendedName>
</protein>